<dbReference type="PANTHER" id="PTHR43283">
    <property type="entry name" value="BETA-LACTAMASE-RELATED"/>
    <property type="match status" value="1"/>
</dbReference>
<evidence type="ECO:0000313" key="2">
    <source>
        <dbReference type="EMBL" id="SDF59288.1"/>
    </source>
</evidence>
<protein>
    <submittedName>
        <fullName evidence="2">CubicO group peptidase, beta-lactamase class C family</fullName>
    </submittedName>
</protein>
<dbReference type="InterPro" id="IPR050789">
    <property type="entry name" value="Diverse_Enzym_Activities"/>
</dbReference>
<name>A0A1G7MBW8_RHOCA</name>
<dbReference type="Pfam" id="PF00144">
    <property type="entry name" value="Beta-lactamase"/>
    <property type="match status" value="1"/>
</dbReference>
<dbReference type="Gene3D" id="3.40.710.10">
    <property type="entry name" value="DD-peptidase/beta-lactamase superfamily"/>
    <property type="match status" value="1"/>
</dbReference>
<dbReference type="AlphaFoldDB" id="A0A1G7MBW8"/>
<dbReference type="Proteomes" id="UP000183812">
    <property type="component" value="Unassembled WGS sequence"/>
</dbReference>
<proteinExistence type="predicted"/>
<gene>
    <name evidence="2" type="ORF">SAMN04244550_02497</name>
</gene>
<dbReference type="EMBL" id="FNAY01000013">
    <property type="protein sequence ID" value="SDF59288.1"/>
    <property type="molecule type" value="Genomic_DNA"/>
</dbReference>
<dbReference type="RefSeq" id="WP_074554666.1">
    <property type="nucleotide sequence ID" value="NZ_CP119563.1"/>
</dbReference>
<organism evidence="2 3">
    <name type="scientific">Rhodobacter capsulatus</name>
    <name type="common">Rhodopseudomonas capsulata</name>
    <dbReference type="NCBI Taxonomy" id="1061"/>
    <lineage>
        <taxon>Bacteria</taxon>
        <taxon>Pseudomonadati</taxon>
        <taxon>Pseudomonadota</taxon>
        <taxon>Alphaproteobacteria</taxon>
        <taxon>Rhodobacterales</taxon>
        <taxon>Rhodobacter group</taxon>
        <taxon>Rhodobacter</taxon>
    </lineage>
</organism>
<dbReference type="InterPro" id="IPR012338">
    <property type="entry name" value="Beta-lactam/transpept-like"/>
</dbReference>
<dbReference type="PANTHER" id="PTHR43283:SF14">
    <property type="entry name" value="BLL8153 PROTEIN"/>
    <property type="match status" value="1"/>
</dbReference>
<dbReference type="InterPro" id="IPR001466">
    <property type="entry name" value="Beta-lactam-related"/>
</dbReference>
<feature type="domain" description="Beta-lactamase-related" evidence="1">
    <location>
        <begin position="90"/>
        <end position="373"/>
    </location>
</feature>
<accession>A0A1G7MBW8</accession>
<reference evidence="2 3" key="1">
    <citation type="submission" date="2016-10" db="EMBL/GenBank/DDBJ databases">
        <authorList>
            <person name="de Groot N.N."/>
        </authorList>
    </citation>
    <scope>NUCLEOTIDE SEQUENCE [LARGE SCALE GENOMIC DNA]</scope>
    <source>
        <strain evidence="3">DSM 938 / 37b4</strain>
    </source>
</reference>
<evidence type="ECO:0000313" key="3">
    <source>
        <dbReference type="Proteomes" id="UP000183812"/>
    </source>
</evidence>
<sequence>MRRFLRIFWRVLLVLLVLGAGAALVKRDDIARLMAVQMLFDEGRIVANFSQMDRLFHARVLDRGPGPVSALPMGVPETLSPEAEAWVNRRAVTALVILRDGRITYENYYKGTGPEDLRISWSMAKSVLSALFGTLVAEGAIPDLDAQVVDFVPQLKGSAYDGVSIRDVLTMTSGVHFDEDYMKFSSDINRMGRVLALGGSMDGFAASLKTRATEPGSHMHYVSVDTHVLGMVIKGATGRDPVDLMAERIIQPMGLEASPVMLTDGEGTGFVLGGLNLRTRDYARIGQMFLQGGFWNGRQIVPADWVAASTAHQAADGAGYGYQWWVPRDNADFGNDYMAQGIYGQFIYINPARNVVIAVNAADLGFAADGVTDENLAMFRQLAQAGP</sequence>
<dbReference type="OrthoDB" id="9814204at2"/>
<evidence type="ECO:0000259" key="1">
    <source>
        <dbReference type="Pfam" id="PF00144"/>
    </source>
</evidence>
<dbReference type="SUPFAM" id="SSF56601">
    <property type="entry name" value="beta-lactamase/transpeptidase-like"/>
    <property type="match status" value="1"/>
</dbReference>